<dbReference type="InterPro" id="IPR023393">
    <property type="entry name" value="START-like_dom_sf"/>
</dbReference>
<reference evidence="4" key="1">
    <citation type="journal article" date="2017" name="Cell">
        <title>Insights into land plant evolution garnered from the Marchantia polymorpha genome.</title>
        <authorList>
            <person name="Bowman J.L."/>
            <person name="Kohchi T."/>
            <person name="Yamato K.T."/>
            <person name="Jenkins J."/>
            <person name="Shu S."/>
            <person name="Ishizaki K."/>
            <person name="Yamaoka S."/>
            <person name="Nishihama R."/>
            <person name="Nakamura Y."/>
            <person name="Berger F."/>
            <person name="Adam C."/>
            <person name="Aki S.S."/>
            <person name="Althoff F."/>
            <person name="Araki T."/>
            <person name="Arteaga-Vazquez M.A."/>
            <person name="Balasubrmanian S."/>
            <person name="Barry K."/>
            <person name="Bauer D."/>
            <person name="Boehm C.R."/>
            <person name="Briginshaw L."/>
            <person name="Caballero-Perez J."/>
            <person name="Catarino B."/>
            <person name="Chen F."/>
            <person name="Chiyoda S."/>
            <person name="Chovatia M."/>
            <person name="Davies K.M."/>
            <person name="Delmans M."/>
            <person name="Demura T."/>
            <person name="Dierschke T."/>
            <person name="Dolan L."/>
            <person name="Dorantes-Acosta A.E."/>
            <person name="Eklund D.M."/>
            <person name="Florent S.N."/>
            <person name="Flores-Sandoval E."/>
            <person name="Fujiyama A."/>
            <person name="Fukuzawa H."/>
            <person name="Galik B."/>
            <person name="Grimanelli D."/>
            <person name="Grimwood J."/>
            <person name="Grossniklaus U."/>
            <person name="Hamada T."/>
            <person name="Haseloff J."/>
            <person name="Hetherington A.J."/>
            <person name="Higo A."/>
            <person name="Hirakawa Y."/>
            <person name="Hundley H.N."/>
            <person name="Ikeda Y."/>
            <person name="Inoue K."/>
            <person name="Inoue S.I."/>
            <person name="Ishida S."/>
            <person name="Jia Q."/>
            <person name="Kakita M."/>
            <person name="Kanazawa T."/>
            <person name="Kawai Y."/>
            <person name="Kawashima T."/>
            <person name="Kennedy M."/>
            <person name="Kinose K."/>
            <person name="Kinoshita T."/>
            <person name="Kohara Y."/>
            <person name="Koide E."/>
            <person name="Komatsu K."/>
            <person name="Kopischke S."/>
            <person name="Kubo M."/>
            <person name="Kyozuka J."/>
            <person name="Lagercrantz U."/>
            <person name="Lin S.S."/>
            <person name="Lindquist E."/>
            <person name="Lipzen A.M."/>
            <person name="Lu C.W."/>
            <person name="De Luna E."/>
            <person name="Martienssen R.A."/>
            <person name="Minamino N."/>
            <person name="Mizutani M."/>
            <person name="Mizutani M."/>
            <person name="Mochizuki N."/>
            <person name="Monte I."/>
            <person name="Mosher R."/>
            <person name="Nagasaki H."/>
            <person name="Nakagami H."/>
            <person name="Naramoto S."/>
            <person name="Nishitani K."/>
            <person name="Ohtani M."/>
            <person name="Okamoto T."/>
            <person name="Okumura M."/>
            <person name="Phillips J."/>
            <person name="Pollak B."/>
            <person name="Reinders A."/>
            <person name="Rovekamp M."/>
            <person name="Sano R."/>
            <person name="Sawa S."/>
            <person name="Schmid M.W."/>
            <person name="Shirakawa M."/>
            <person name="Solano R."/>
            <person name="Spunde A."/>
            <person name="Suetsugu N."/>
            <person name="Sugano S."/>
            <person name="Sugiyama A."/>
            <person name="Sun R."/>
            <person name="Suzuki Y."/>
            <person name="Takenaka M."/>
            <person name="Takezawa D."/>
            <person name="Tomogane H."/>
            <person name="Tsuzuki M."/>
            <person name="Ueda T."/>
            <person name="Umeda M."/>
            <person name="Ward J.M."/>
            <person name="Watanabe Y."/>
            <person name="Yazaki K."/>
            <person name="Yokoyama R."/>
            <person name="Yoshitake Y."/>
            <person name="Yotsui I."/>
            <person name="Zachgo S."/>
            <person name="Schmutz J."/>
        </authorList>
    </citation>
    <scope>NUCLEOTIDE SEQUENCE [LARGE SCALE GENOMIC DNA]</scope>
    <source>
        <strain evidence="4">Tak-1</strain>
    </source>
</reference>
<keyword evidence="4" id="KW-1185">Reference proteome</keyword>
<sequence>MPVFTHEMELGISGARYWASVKDHTAVFPKILPEEIASMRFIQGAGELGSVRITKFGPVAPEGSYVKEKLVGLQPQKLCVTWAEIEGGHLTQGFSKWIFASQVVAIDDTKCKLKFTIEYDGGDLDNNEGFIDETKEMLTRSFRLLEQYLKQNQAQVTATA</sequence>
<gene>
    <name evidence="3" type="ORF">MARPO_0127s0053</name>
</gene>
<dbReference type="InterPro" id="IPR050279">
    <property type="entry name" value="Plant_def-hormone_signal"/>
</dbReference>
<accession>A0A2R6W8T2</accession>
<dbReference type="GO" id="GO:0006952">
    <property type="term" value="P:defense response"/>
    <property type="evidence" value="ECO:0007669"/>
    <property type="project" value="InterPro"/>
</dbReference>
<evidence type="ECO:0000259" key="2">
    <source>
        <dbReference type="Pfam" id="PF00407"/>
    </source>
</evidence>
<name>A0A2R6W8T2_MARPO</name>
<feature type="domain" description="Bet v I/Major latex protein" evidence="2">
    <location>
        <begin position="5"/>
        <end position="137"/>
    </location>
</feature>
<dbReference type="Gene3D" id="3.30.530.20">
    <property type="match status" value="1"/>
</dbReference>
<dbReference type="InterPro" id="IPR000916">
    <property type="entry name" value="Bet_v_I/MLP"/>
</dbReference>
<dbReference type="SUPFAM" id="SSF55961">
    <property type="entry name" value="Bet v1-like"/>
    <property type="match status" value="1"/>
</dbReference>
<proteinExistence type="inferred from homology"/>
<dbReference type="Proteomes" id="UP000244005">
    <property type="component" value="Unassembled WGS sequence"/>
</dbReference>
<organism evidence="3 4">
    <name type="scientific">Marchantia polymorpha</name>
    <name type="common">Common liverwort</name>
    <name type="synonym">Marchantia aquatica</name>
    <dbReference type="NCBI Taxonomy" id="3197"/>
    <lineage>
        <taxon>Eukaryota</taxon>
        <taxon>Viridiplantae</taxon>
        <taxon>Streptophyta</taxon>
        <taxon>Embryophyta</taxon>
        <taxon>Marchantiophyta</taxon>
        <taxon>Marchantiopsida</taxon>
        <taxon>Marchantiidae</taxon>
        <taxon>Marchantiales</taxon>
        <taxon>Marchantiaceae</taxon>
        <taxon>Marchantia</taxon>
    </lineage>
</organism>
<dbReference type="FunFam" id="3.30.530.20:FF:000007">
    <property type="entry name" value="Major pollen allergen Bet v 1-A"/>
    <property type="match status" value="1"/>
</dbReference>
<dbReference type="PANTHER" id="PTHR31213:SF24">
    <property type="entry name" value="OS08G0374000 PROTEIN"/>
    <property type="match status" value="1"/>
</dbReference>
<dbReference type="EMBL" id="KZ772799">
    <property type="protein sequence ID" value="PTQ30273.1"/>
    <property type="molecule type" value="Genomic_DNA"/>
</dbReference>
<evidence type="ECO:0000256" key="1">
    <source>
        <dbReference type="ARBA" id="ARBA00009744"/>
    </source>
</evidence>
<protein>
    <recommendedName>
        <fullName evidence="2">Bet v I/Major latex protein domain-containing protein</fullName>
    </recommendedName>
</protein>
<evidence type="ECO:0000313" key="4">
    <source>
        <dbReference type="Proteomes" id="UP000244005"/>
    </source>
</evidence>
<dbReference type="Gramene" id="Mp5g07330.1">
    <property type="protein sequence ID" value="Mp5g07330.1.cds"/>
    <property type="gene ID" value="Mp5g07330"/>
</dbReference>
<comment type="similarity">
    <text evidence="1">Belongs to the BetVI family.</text>
</comment>
<dbReference type="OrthoDB" id="1880172at2759"/>
<evidence type="ECO:0000313" key="3">
    <source>
        <dbReference type="EMBL" id="PTQ30273.1"/>
    </source>
</evidence>
<dbReference type="AlphaFoldDB" id="A0A2R6W8T2"/>
<dbReference type="PANTHER" id="PTHR31213">
    <property type="entry name" value="OS08G0374000 PROTEIN-RELATED"/>
    <property type="match status" value="1"/>
</dbReference>
<dbReference type="Pfam" id="PF00407">
    <property type="entry name" value="Bet_v_1"/>
    <property type="match status" value="1"/>
</dbReference>